<dbReference type="SMART" id="SM00054">
    <property type="entry name" value="EFh"/>
    <property type="match status" value="4"/>
</dbReference>
<name>A0A1D1XRU1_9ARAE</name>
<evidence type="ECO:0000256" key="1">
    <source>
        <dbReference type="ARBA" id="ARBA00022723"/>
    </source>
</evidence>
<sequence length="183" mass="19037">MKWFSLTRRNKSKSSPPSTPSPPATSPLPPAAAVLQVQHPGDLRRLFDNLDADGDGRISSADLESHLRLVGGGSPDPAGDAAAMVRAADSDGDGYISLEEFTATVCGGGGDGDDLRGAFEVYDLDGDGVISAVELHRVLSGVMGEGAATLAECEGMIRAVDRNGDGAVSFDEFRSMMTRRSPA</sequence>
<protein>
    <submittedName>
        <fullName evidence="6">Putative calcium-binding protein CML10</fullName>
    </submittedName>
</protein>
<dbReference type="EMBL" id="GDJX01022821">
    <property type="protein sequence ID" value="JAT45115.1"/>
    <property type="molecule type" value="Transcribed_RNA"/>
</dbReference>
<dbReference type="InterPro" id="IPR018247">
    <property type="entry name" value="EF_Hand_1_Ca_BS"/>
</dbReference>
<feature type="region of interest" description="Disordered" evidence="4">
    <location>
        <begin position="1"/>
        <end position="30"/>
    </location>
</feature>
<reference evidence="6" key="1">
    <citation type="submission" date="2015-07" db="EMBL/GenBank/DDBJ databases">
        <title>Transcriptome Assembly of Anthurium amnicola.</title>
        <authorList>
            <person name="Suzuki J."/>
        </authorList>
    </citation>
    <scope>NUCLEOTIDE SEQUENCE</scope>
</reference>
<dbReference type="SUPFAM" id="SSF47473">
    <property type="entry name" value="EF-hand"/>
    <property type="match status" value="1"/>
</dbReference>
<dbReference type="InterPro" id="IPR002048">
    <property type="entry name" value="EF_hand_dom"/>
</dbReference>
<dbReference type="InterPro" id="IPR039647">
    <property type="entry name" value="EF_hand_pair_protein_CML-like"/>
</dbReference>
<dbReference type="GO" id="GO:0005509">
    <property type="term" value="F:calcium ion binding"/>
    <property type="evidence" value="ECO:0007669"/>
    <property type="project" value="InterPro"/>
</dbReference>
<keyword evidence="1" id="KW-0479">Metal-binding</keyword>
<dbReference type="Pfam" id="PF13499">
    <property type="entry name" value="EF-hand_7"/>
    <property type="match status" value="2"/>
</dbReference>
<dbReference type="FunFam" id="1.10.238.10:FF:000001">
    <property type="entry name" value="Calmodulin 1"/>
    <property type="match status" value="1"/>
</dbReference>
<proteinExistence type="predicted"/>
<evidence type="ECO:0000256" key="3">
    <source>
        <dbReference type="ARBA" id="ARBA00022837"/>
    </source>
</evidence>
<organism evidence="6">
    <name type="scientific">Anthurium amnicola</name>
    <dbReference type="NCBI Taxonomy" id="1678845"/>
    <lineage>
        <taxon>Eukaryota</taxon>
        <taxon>Viridiplantae</taxon>
        <taxon>Streptophyta</taxon>
        <taxon>Embryophyta</taxon>
        <taxon>Tracheophyta</taxon>
        <taxon>Spermatophyta</taxon>
        <taxon>Magnoliopsida</taxon>
        <taxon>Liliopsida</taxon>
        <taxon>Araceae</taxon>
        <taxon>Pothoideae</taxon>
        <taxon>Potheae</taxon>
        <taxon>Anthurium</taxon>
    </lineage>
</organism>
<feature type="domain" description="EF-hand" evidence="5">
    <location>
        <begin position="110"/>
        <end position="145"/>
    </location>
</feature>
<dbReference type="Gene3D" id="1.10.238.10">
    <property type="entry name" value="EF-hand"/>
    <property type="match status" value="2"/>
</dbReference>
<evidence type="ECO:0000313" key="6">
    <source>
        <dbReference type="EMBL" id="JAT45115.1"/>
    </source>
</evidence>
<feature type="domain" description="EF-hand" evidence="5">
    <location>
        <begin position="38"/>
        <end position="73"/>
    </location>
</feature>
<gene>
    <name evidence="6" type="primary">CML10_0</name>
    <name evidence="6" type="ORF">g.13530</name>
</gene>
<dbReference type="PANTHER" id="PTHR10891">
    <property type="entry name" value="EF-HAND CALCIUM-BINDING DOMAIN CONTAINING PROTEIN"/>
    <property type="match status" value="1"/>
</dbReference>
<dbReference type="PROSITE" id="PS50222">
    <property type="entry name" value="EF_HAND_2"/>
    <property type="match status" value="3"/>
</dbReference>
<dbReference type="InterPro" id="IPR011992">
    <property type="entry name" value="EF-hand-dom_pair"/>
</dbReference>
<evidence type="ECO:0000256" key="2">
    <source>
        <dbReference type="ARBA" id="ARBA00022737"/>
    </source>
</evidence>
<evidence type="ECO:0000259" key="5">
    <source>
        <dbReference type="PROSITE" id="PS50222"/>
    </source>
</evidence>
<keyword evidence="3" id="KW-0106">Calcium</keyword>
<dbReference type="PROSITE" id="PS00018">
    <property type="entry name" value="EF_HAND_1"/>
    <property type="match status" value="3"/>
</dbReference>
<dbReference type="AlphaFoldDB" id="A0A1D1XRU1"/>
<feature type="domain" description="EF-hand" evidence="5">
    <location>
        <begin position="148"/>
        <end position="183"/>
    </location>
</feature>
<evidence type="ECO:0000256" key="4">
    <source>
        <dbReference type="SAM" id="MobiDB-lite"/>
    </source>
</evidence>
<keyword evidence="2" id="KW-0677">Repeat</keyword>
<feature type="compositionally biased region" description="Pro residues" evidence="4">
    <location>
        <begin position="17"/>
        <end position="30"/>
    </location>
</feature>
<dbReference type="CDD" id="cd00051">
    <property type="entry name" value="EFh"/>
    <property type="match status" value="1"/>
</dbReference>
<accession>A0A1D1XRU1</accession>